<comment type="caution">
    <text evidence="8">The sequence shown here is derived from an EMBL/GenBank/DDBJ whole genome shotgun (WGS) entry which is preliminary data.</text>
</comment>
<dbReference type="GO" id="GO:0005829">
    <property type="term" value="C:cytosol"/>
    <property type="evidence" value="ECO:0007669"/>
    <property type="project" value="TreeGrafter"/>
</dbReference>
<evidence type="ECO:0000313" key="9">
    <source>
        <dbReference type="Proteomes" id="UP000236286"/>
    </source>
</evidence>
<dbReference type="Proteomes" id="UP000236286">
    <property type="component" value="Unassembled WGS sequence"/>
</dbReference>
<gene>
    <name evidence="8" type="primary">rfbD</name>
    <name evidence="8" type="ORF">CR492_15340</name>
</gene>
<dbReference type="RefSeq" id="WP_102844610.1">
    <property type="nucleotide sequence ID" value="NZ_PDZR01000020.1"/>
</dbReference>
<organism evidence="8 9">
    <name type="scientific">Methylocella silvestris</name>
    <dbReference type="NCBI Taxonomy" id="199596"/>
    <lineage>
        <taxon>Bacteria</taxon>
        <taxon>Pseudomonadati</taxon>
        <taxon>Pseudomonadota</taxon>
        <taxon>Alphaproteobacteria</taxon>
        <taxon>Hyphomicrobiales</taxon>
        <taxon>Beijerinckiaceae</taxon>
        <taxon>Methylocella</taxon>
    </lineage>
</organism>
<dbReference type="CDD" id="cd05254">
    <property type="entry name" value="dTDP_HR_like_SDR_e"/>
    <property type="match status" value="1"/>
</dbReference>
<accession>A0A2J7TE49</accession>
<dbReference type="Pfam" id="PF04321">
    <property type="entry name" value="RmlD_sub_bind"/>
    <property type="match status" value="1"/>
</dbReference>
<evidence type="ECO:0000256" key="4">
    <source>
        <dbReference type="ARBA" id="ARBA00017099"/>
    </source>
</evidence>
<dbReference type="UniPathway" id="UPA00124"/>
<dbReference type="GO" id="GO:0008831">
    <property type="term" value="F:dTDP-4-dehydrorhamnose reductase activity"/>
    <property type="evidence" value="ECO:0007669"/>
    <property type="project" value="UniProtKB-EC"/>
</dbReference>
<dbReference type="InterPro" id="IPR005913">
    <property type="entry name" value="dTDP_dehydrorham_reduct"/>
</dbReference>
<dbReference type="GO" id="GO:0019305">
    <property type="term" value="P:dTDP-rhamnose biosynthetic process"/>
    <property type="evidence" value="ECO:0007669"/>
    <property type="project" value="UniProtKB-UniPathway"/>
</dbReference>
<dbReference type="SUPFAM" id="SSF51735">
    <property type="entry name" value="NAD(P)-binding Rossmann-fold domains"/>
    <property type="match status" value="1"/>
</dbReference>
<name>A0A2J7TE49_METSI</name>
<evidence type="ECO:0000313" key="8">
    <source>
        <dbReference type="EMBL" id="PNG25023.1"/>
    </source>
</evidence>
<comment type="pathway">
    <text evidence="1 6">Carbohydrate biosynthesis; dTDP-L-rhamnose biosynthesis.</text>
</comment>
<evidence type="ECO:0000259" key="7">
    <source>
        <dbReference type="Pfam" id="PF04321"/>
    </source>
</evidence>
<dbReference type="PANTHER" id="PTHR10491">
    <property type="entry name" value="DTDP-4-DEHYDRORHAMNOSE REDUCTASE"/>
    <property type="match status" value="1"/>
</dbReference>
<protein>
    <recommendedName>
        <fullName evidence="4 6">dTDP-4-dehydrorhamnose reductase</fullName>
        <ecNumber evidence="3 6">1.1.1.133</ecNumber>
    </recommendedName>
</protein>
<comment type="function">
    <text evidence="6">Catalyzes the reduction of dTDP-6-deoxy-L-lyxo-4-hexulose to yield dTDP-L-rhamnose.</text>
</comment>
<dbReference type="InterPro" id="IPR036291">
    <property type="entry name" value="NAD(P)-bd_dom_sf"/>
</dbReference>
<evidence type="ECO:0000256" key="1">
    <source>
        <dbReference type="ARBA" id="ARBA00004781"/>
    </source>
</evidence>
<proteinExistence type="inferred from homology"/>
<comment type="similarity">
    <text evidence="2 6">Belongs to the dTDP-4-dehydrorhamnose reductase family.</text>
</comment>
<dbReference type="EC" id="1.1.1.133" evidence="3 6"/>
<dbReference type="InterPro" id="IPR029903">
    <property type="entry name" value="RmlD-like-bd"/>
</dbReference>
<evidence type="ECO:0000256" key="6">
    <source>
        <dbReference type="RuleBase" id="RU364082"/>
    </source>
</evidence>
<evidence type="ECO:0000256" key="2">
    <source>
        <dbReference type="ARBA" id="ARBA00010944"/>
    </source>
</evidence>
<dbReference type="AlphaFoldDB" id="A0A2J7TE49"/>
<keyword evidence="6" id="KW-0521">NADP</keyword>
<comment type="catalytic activity">
    <reaction evidence="5 6">
        <text>dTDP-beta-L-rhamnose + NADP(+) = dTDP-4-dehydro-beta-L-rhamnose + NADPH + H(+)</text>
        <dbReference type="Rhea" id="RHEA:21796"/>
        <dbReference type="ChEBI" id="CHEBI:15378"/>
        <dbReference type="ChEBI" id="CHEBI:57510"/>
        <dbReference type="ChEBI" id="CHEBI:57783"/>
        <dbReference type="ChEBI" id="CHEBI:58349"/>
        <dbReference type="ChEBI" id="CHEBI:62830"/>
        <dbReference type="EC" id="1.1.1.133"/>
    </reaction>
</comment>
<feature type="domain" description="RmlD-like substrate binding" evidence="7">
    <location>
        <begin position="5"/>
        <end position="285"/>
    </location>
</feature>
<keyword evidence="6" id="KW-0560">Oxidoreductase</keyword>
<sequence length="286" mass="30096">MTLRALLIGGSGQLGTELRAQAADMWDIVSPSHAELDVAMPDILRASVAAIQPDLIVNASAFHVVDLCENRFGDALAINALAVSNLAKAAAEVKARFVTISTDYAFDGARRTPYREADAPSPVQCYGVSKVAGEMSALAAHPDGALVVRSCGLYGHASSRQKGGNFVLNRLADARTRKHIEVGSDLVCTPTAAADLAGALITMIAMHAPAGYYHVTNEGACDWAAFTGAIFDLAKVSTKVIPVDRGGAYAPARRPPYSVLSCEKVASLGIKLPSWQSALARYVETL</sequence>
<comment type="cofactor">
    <cofactor evidence="6">
        <name>Mg(2+)</name>
        <dbReference type="ChEBI" id="CHEBI:18420"/>
    </cofactor>
    <text evidence="6">Binds 1 Mg(2+) ion per monomer.</text>
</comment>
<evidence type="ECO:0000256" key="3">
    <source>
        <dbReference type="ARBA" id="ARBA00012929"/>
    </source>
</evidence>
<dbReference type="PANTHER" id="PTHR10491:SF4">
    <property type="entry name" value="METHIONINE ADENOSYLTRANSFERASE 2 SUBUNIT BETA"/>
    <property type="match status" value="1"/>
</dbReference>
<evidence type="ECO:0000256" key="5">
    <source>
        <dbReference type="ARBA" id="ARBA00048200"/>
    </source>
</evidence>
<dbReference type="EMBL" id="PDZR01000020">
    <property type="protein sequence ID" value="PNG25023.1"/>
    <property type="molecule type" value="Genomic_DNA"/>
</dbReference>
<dbReference type="Gene3D" id="3.90.25.10">
    <property type="entry name" value="UDP-galactose 4-epimerase, domain 1"/>
    <property type="match status" value="1"/>
</dbReference>
<dbReference type="NCBIfam" id="TIGR01214">
    <property type="entry name" value="rmlD"/>
    <property type="match status" value="1"/>
</dbReference>
<reference evidence="8 9" key="1">
    <citation type="submission" date="2017-10" db="EMBL/GenBank/DDBJ databases">
        <title>Genome announcement of Methylocella silvestris TVC from permafrost.</title>
        <authorList>
            <person name="Wang J."/>
            <person name="Geng K."/>
            <person name="Ul-Haque F."/>
            <person name="Crombie A.T."/>
            <person name="Street L.E."/>
            <person name="Wookey P.A."/>
            <person name="Murrell J.C."/>
            <person name="Pratscher J."/>
        </authorList>
    </citation>
    <scope>NUCLEOTIDE SEQUENCE [LARGE SCALE GENOMIC DNA]</scope>
    <source>
        <strain evidence="8 9">TVC</strain>
    </source>
</reference>
<dbReference type="Gene3D" id="3.40.50.720">
    <property type="entry name" value="NAD(P)-binding Rossmann-like Domain"/>
    <property type="match status" value="1"/>
</dbReference>
<dbReference type="OrthoDB" id="9803892at2"/>